<evidence type="ECO:0000256" key="1">
    <source>
        <dbReference type="ARBA" id="ARBA00004970"/>
    </source>
</evidence>
<evidence type="ECO:0000256" key="5">
    <source>
        <dbReference type="ARBA" id="ARBA00022801"/>
    </source>
</evidence>
<keyword evidence="4 8" id="KW-0028">Amino-acid biosynthesis</keyword>
<evidence type="ECO:0000256" key="2">
    <source>
        <dbReference type="ARBA" id="ARBA00009152"/>
    </source>
</evidence>
<evidence type="ECO:0000256" key="8">
    <source>
        <dbReference type="RuleBase" id="RU366003"/>
    </source>
</evidence>
<comment type="pathway">
    <text evidence="1 8">Amino-acid biosynthesis; L-histidine biosynthesis; L-histidine from 5-phospho-alpha-D-ribose 1-diphosphate: step 8/9.</text>
</comment>
<dbReference type="InterPro" id="IPR010140">
    <property type="entry name" value="Histidinol_P_phosphatase_HisJ"/>
</dbReference>
<dbReference type="RefSeq" id="WP_132016650.1">
    <property type="nucleotide sequence ID" value="NZ_SLUN01000040.1"/>
</dbReference>
<dbReference type="SUPFAM" id="SSF89550">
    <property type="entry name" value="PHP domain-like"/>
    <property type="match status" value="1"/>
</dbReference>
<reference evidence="10 11" key="1">
    <citation type="submission" date="2019-03" db="EMBL/GenBank/DDBJ databases">
        <title>Genomic Encyclopedia of Type Strains, Phase IV (KMG-IV): sequencing the most valuable type-strain genomes for metagenomic binning, comparative biology and taxonomic classification.</title>
        <authorList>
            <person name="Goeker M."/>
        </authorList>
    </citation>
    <scope>NUCLEOTIDE SEQUENCE [LARGE SCALE GENOMIC DNA]</scope>
    <source>
        <strain evidence="10 11">LX-B</strain>
    </source>
</reference>
<dbReference type="EMBL" id="SLUN01000040">
    <property type="protein sequence ID" value="TCL58794.1"/>
    <property type="molecule type" value="Genomic_DNA"/>
</dbReference>
<evidence type="ECO:0000313" key="11">
    <source>
        <dbReference type="Proteomes" id="UP000295008"/>
    </source>
</evidence>
<dbReference type="InterPro" id="IPR004013">
    <property type="entry name" value="PHP_dom"/>
</dbReference>
<dbReference type="GO" id="GO:0000105">
    <property type="term" value="P:L-histidine biosynthetic process"/>
    <property type="evidence" value="ECO:0007669"/>
    <property type="project" value="UniProtKB-UniRule"/>
</dbReference>
<dbReference type="AlphaFoldDB" id="A0A4R1R0H1"/>
<evidence type="ECO:0000313" key="10">
    <source>
        <dbReference type="EMBL" id="TCL58794.1"/>
    </source>
</evidence>
<dbReference type="GO" id="GO:0004401">
    <property type="term" value="F:histidinol-phosphatase activity"/>
    <property type="evidence" value="ECO:0007669"/>
    <property type="project" value="UniProtKB-UniRule"/>
</dbReference>
<dbReference type="UniPathway" id="UPA00031">
    <property type="reaction ID" value="UER00013"/>
</dbReference>
<organism evidence="10 11">
    <name type="scientific">Hydrogenispora ethanolica</name>
    <dbReference type="NCBI Taxonomy" id="1082276"/>
    <lineage>
        <taxon>Bacteria</taxon>
        <taxon>Bacillati</taxon>
        <taxon>Bacillota</taxon>
        <taxon>Hydrogenispora</taxon>
    </lineage>
</organism>
<comment type="caution">
    <text evidence="10">The sequence shown here is derived from an EMBL/GenBank/DDBJ whole genome shotgun (WGS) entry which is preliminary data.</text>
</comment>
<dbReference type="PANTHER" id="PTHR21039:SF0">
    <property type="entry name" value="HISTIDINOL-PHOSPHATASE"/>
    <property type="match status" value="1"/>
</dbReference>
<dbReference type="PANTHER" id="PTHR21039">
    <property type="entry name" value="HISTIDINOL PHOSPHATASE-RELATED"/>
    <property type="match status" value="1"/>
</dbReference>
<dbReference type="OrthoDB" id="9775255at2"/>
<feature type="domain" description="PHP" evidence="9">
    <location>
        <begin position="5"/>
        <end position="197"/>
    </location>
</feature>
<dbReference type="GO" id="GO:0005737">
    <property type="term" value="C:cytoplasm"/>
    <property type="evidence" value="ECO:0007669"/>
    <property type="project" value="TreeGrafter"/>
</dbReference>
<gene>
    <name evidence="10" type="ORF">EDC14_10408</name>
</gene>
<keyword evidence="6 8" id="KW-0368">Histidine biosynthesis</keyword>
<dbReference type="Gene3D" id="3.20.20.140">
    <property type="entry name" value="Metal-dependent hydrolases"/>
    <property type="match status" value="1"/>
</dbReference>
<dbReference type="EC" id="3.1.3.15" evidence="3 8"/>
<dbReference type="NCBIfam" id="TIGR01856">
    <property type="entry name" value="hisJ_fam"/>
    <property type="match status" value="1"/>
</dbReference>
<protein>
    <recommendedName>
        <fullName evidence="3 8">Histidinol-phosphatase</fullName>
        <shortName evidence="8">HolPase</shortName>
        <ecNumber evidence="3 8">3.1.3.15</ecNumber>
    </recommendedName>
</protein>
<evidence type="ECO:0000256" key="3">
    <source>
        <dbReference type="ARBA" id="ARBA00013085"/>
    </source>
</evidence>
<comment type="similarity">
    <text evidence="2 8">Belongs to the PHP hydrolase family. HisK subfamily.</text>
</comment>
<accession>A0A4R1R0H1</accession>
<evidence type="ECO:0000259" key="9">
    <source>
        <dbReference type="Pfam" id="PF02811"/>
    </source>
</evidence>
<dbReference type="InterPro" id="IPR016195">
    <property type="entry name" value="Pol/histidinol_Pase-like"/>
</dbReference>
<keyword evidence="11" id="KW-1185">Reference proteome</keyword>
<proteinExistence type="inferred from homology"/>
<evidence type="ECO:0000256" key="6">
    <source>
        <dbReference type="ARBA" id="ARBA00023102"/>
    </source>
</evidence>
<sequence>MYLVDYHVHTKRCRHAGGRDREYIECAIGKGLRELGFADHVPRFYEPDKPGKVSERGMAWCDLDEYIGAVAGYRKEYRGEIVIKLGLELDFVPGWERETERIVRDYPWDYVIGSVHFFPEWNYGYIAREQEHGPEEIYPLYFRRVAEAGESGFFNILGHVDLPKRSFPRLAPETMAALHRELAVRLGKAGAVIELNTYGMRGSKLGDVGLYPDRELLVLCRREGVRVTLGSDAHRPRDVAADFDRATALLTECGFDEIMTFEKRQVRPVAWRE</sequence>
<dbReference type="Proteomes" id="UP000295008">
    <property type="component" value="Unassembled WGS sequence"/>
</dbReference>
<keyword evidence="5 8" id="KW-0378">Hydrolase</keyword>
<dbReference type="Pfam" id="PF02811">
    <property type="entry name" value="PHP"/>
    <property type="match status" value="1"/>
</dbReference>
<dbReference type="CDD" id="cd12110">
    <property type="entry name" value="PHP_HisPPase_Hisj_like"/>
    <property type="match status" value="1"/>
</dbReference>
<comment type="catalytic activity">
    <reaction evidence="7 8">
        <text>L-histidinol phosphate + H2O = L-histidinol + phosphate</text>
        <dbReference type="Rhea" id="RHEA:14465"/>
        <dbReference type="ChEBI" id="CHEBI:15377"/>
        <dbReference type="ChEBI" id="CHEBI:43474"/>
        <dbReference type="ChEBI" id="CHEBI:57699"/>
        <dbReference type="ChEBI" id="CHEBI:57980"/>
        <dbReference type="EC" id="3.1.3.15"/>
    </reaction>
</comment>
<dbReference type="NCBIfam" id="NF005596">
    <property type="entry name" value="PRK07328.1"/>
    <property type="match status" value="1"/>
</dbReference>
<name>A0A4R1R0H1_HYDET</name>
<evidence type="ECO:0000256" key="7">
    <source>
        <dbReference type="ARBA" id="ARBA00049158"/>
    </source>
</evidence>
<evidence type="ECO:0000256" key="4">
    <source>
        <dbReference type="ARBA" id="ARBA00022605"/>
    </source>
</evidence>